<evidence type="ECO:0000256" key="3">
    <source>
        <dbReference type="ARBA" id="ARBA00023012"/>
    </source>
</evidence>
<dbReference type="Pfam" id="PF02518">
    <property type="entry name" value="HATPase_c"/>
    <property type="match status" value="1"/>
</dbReference>
<evidence type="ECO:0000313" key="6">
    <source>
        <dbReference type="Proteomes" id="UP001246372"/>
    </source>
</evidence>
<dbReference type="EMBL" id="JAVXZY010000001">
    <property type="protein sequence ID" value="MDT8998192.1"/>
    <property type="molecule type" value="Genomic_DNA"/>
</dbReference>
<sequence>MKYNAPPQLSSPTAPELLAPMLRVLQSSAATATPAAGRIAERLHGELAQLLAMALVHFDHARSDPEAFGRAQVLVQEALRATRTLLRELALSESSVASAPRPDLARQLQHCIEQLHRTHNLAIDFVCDGQPEPLPDAIASALLDGTQELLNNACKHAGPGRVETRLFARPGRLAITVADHGAGLAATRPTWASAPTGLGMPLLRERLAAIGATLRWRIGRGVQARISWRALPSGAPA</sequence>
<dbReference type="Proteomes" id="UP001246372">
    <property type="component" value="Unassembled WGS sequence"/>
</dbReference>
<proteinExistence type="predicted"/>
<dbReference type="Gene3D" id="3.30.565.10">
    <property type="entry name" value="Histidine kinase-like ATPase, C-terminal domain"/>
    <property type="match status" value="1"/>
</dbReference>
<organism evidence="5 6">
    <name type="scientific">Roseateles aquae</name>
    <dbReference type="NCBI Taxonomy" id="3077235"/>
    <lineage>
        <taxon>Bacteria</taxon>
        <taxon>Pseudomonadati</taxon>
        <taxon>Pseudomonadota</taxon>
        <taxon>Betaproteobacteria</taxon>
        <taxon>Burkholderiales</taxon>
        <taxon>Sphaerotilaceae</taxon>
        <taxon>Roseateles</taxon>
    </lineage>
</organism>
<dbReference type="SUPFAM" id="SSF55874">
    <property type="entry name" value="ATPase domain of HSP90 chaperone/DNA topoisomerase II/histidine kinase"/>
    <property type="match status" value="1"/>
</dbReference>
<gene>
    <name evidence="5" type="ORF">RQP53_02760</name>
</gene>
<dbReference type="InterPro" id="IPR050482">
    <property type="entry name" value="Sensor_HK_TwoCompSys"/>
</dbReference>
<evidence type="ECO:0000313" key="5">
    <source>
        <dbReference type="EMBL" id="MDT8998192.1"/>
    </source>
</evidence>
<name>A0ABU3P6K0_9BURK</name>
<reference evidence="5" key="1">
    <citation type="submission" date="2023-09" db="EMBL/GenBank/DDBJ databases">
        <title>Paucibacter sp. APW11 Genome sequencing and assembly.</title>
        <authorList>
            <person name="Kim I."/>
        </authorList>
    </citation>
    <scope>NUCLEOTIDE SEQUENCE</scope>
    <source>
        <strain evidence="5">APW11</strain>
    </source>
</reference>
<evidence type="ECO:0000259" key="4">
    <source>
        <dbReference type="Pfam" id="PF02518"/>
    </source>
</evidence>
<keyword evidence="1" id="KW-0808">Transferase</keyword>
<accession>A0ABU3P6K0</accession>
<feature type="domain" description="Histidine kinase/HSP90-like ATPase" evidence="4">
    <location>
        <begin position="147"/>
        <end position="226"/>
    </location>
</feature>
<protein>
    <recommendedName>
        <fullName evidence="4">Histidine kinase/HSP90-like ATPase domain-containing protein</fullName>
    </recommendedName>
</protein>
<keyword evidence="2" id="KW-0418">Kinase</keyword>
<dbReference type="InterPro" id="IPR003594">
    <property type="entry name" value="HATPase_dom"/>
</dbReference>
<evidence type="ECO:0000256" key="1">
    <source>
        <dbReference type="ARBA" id="ARBA00022679"/>
    </source>
</evidence>
<dbReference type="CDD" id="cd16917">
    <property type="entry name" value="HATPase_UhpB-NarQ-NarX-like"/>
    <property type="match status" value="1"/>
</dbReference>
<dbReference type="PANTHER" id="PTHR24421">
    <property type="entry name" value="NITRATE/NITRITE SENSOR PROTEIN NARX-RELATED"/>
    <property type="match status" value="1"/>
</dbReference>
<dbReference type="InterPro" id="IPR036890">
    <property type="entry name" value="HATPase_C_sf"/>
</dbReference>
<keyword evidence="3" id="KW-0902">Two-component regulatory system</keyword>
<keyword evidence="6" id="KW-1185">Reference proteome</keyword>
<evidence type="ECO:0000256" key="2">
    <source>
        <dbReference type="ARBA" id="ARBA00022777"/>
    </source>
</evidence>
<comment type="caution">
    <text evidence="5">The sequence shown here is derived from an EMBL/GenBank/DDBJ whole genome shotgun (WGS) entry which is preliminary data.</text>
</comment>